<dbReference type="SUPFAM" id="SSF52833">
    <property type="entry name" value="Thioredoxin-like"/>
    <property type="match status" value="1"/>
</dbReference>
<dbReference type="Gene3D" id="3.10.20.600">
    <property type="match status" value="1"/>
</dbReference>
<dbReference type="InterPro" id="IPR017896">
    <property type="entry name" value="4Fe4S_Fe-S-bd"/>
</dbReference>
<dbReference type="PROSITE" id="PS00645">
    <property type="entry name" value="COMPLEX1_51K_2"/>
    <property type="match status" value="1"/>
</dbReference>
<dbReference type="InterPro" id="IPR019575">
    <property type="entry name" value="Nuop51_4Fe4S-bd"/>
</dbReference>
<dbReference type="InterPro" id="IPR037207">
    <property type="entry name" value="Nuop51_4Fe4S-bd_sf"/>
</dbReference>
<evidence type="ECO:0000259" key="6">
    <source>
        <dbReference type="PROSITE" id="PS51379"/>
    </source>
</evidence>
<reference evidence="7" key="2">
    <citation type="submission" date="2020-01" db="EMBL/GenBank/DDBJ databases">
        <authorList>
            <person name="Hornung B."/>
        </authorList>
    </citation>
    <scope>NUCLEOTIDE SEQUENCE</scope>
    <source>
        <strain evidence="7">PacBioINE</strain>
    </source>
</reference>
<dbReference type="InterPro" id="IPR001949">
    <property type="entry name" value="NADH-UbQ_OxRdtase_51kDa_CS"/>
</dbReference>
<dbReference type="SUPFAM" id="SSF142019">
    <property type="entry name" value="Nqo1 FMN-binding domain-like"/>
    <property type="match status" value="1"/>
</dbReference>
<keyword evidence="5" id="KW-0411">Iron-sulfur</keyword>
<dbReference type="InterPro" id="IPR019554">
    <property type="entry name" value="Soluble_ligand-bd"/>
</dbReference>
<dbReference type="NCBIfam" id="NF040902">
    <property type="entry name" value="NuoF_pre_CCxxC"/>
    <property type="match status" value="1"/>
</dbReference>
<evidence type="ECO:0000313" key="8">
    <source>
        <dbReference type="EMBL" id="CEJ06169.1"/>
    </source>
</evidence>
<dbReference type="GO" id="GO:0051539">
    <property type="term" value="F:4 iron, 4 sulfur cluster binding"/>
    <property type="evidence" value="ECO:0007669"/>
    <property type="project" value="UniProtKB-KW"/>
</dbReference>
<dbReference type="InterPro" id="IPR017900">
    <property type="entry name" value="4Fe4S_Fe_S_CS"/>
</dbReference>
<evidence type="ECO:0000256" key="2">
    <source>
        <dbReference type="ARBA" id="ARBA00022485"/>
    </source>
</evidence>
<dbReference type="AlphaFoldDB" id="A0A8S0WF70"/>
<dbReference type="Gene3D" id="3.40.50.11540">
    <property type="entry name" value="NADH-ubiquinone oxidoreductase 51kDa subunit"/>
    <property type="match status" value="1"/>
</dbReference>
<dbReference type="Gene3D" id="3.40.30.10">
    <property type="entry name" value="Glutaredoxin"/>
    <property type="match status" value="1"/>
</dbReference>
<dbReference type="PROSITE" id="PS51379">
    <property type="entry name" value="4FE4S_FER_2"/>
    <property type="match status" value="2"/>
</dbReference>
<gene>
    <name evidence="8" type="ORF">DEACI_0615</name>
    <name evidence="7" type="ORF">DEACI_1375</name>
</gene>
<reference evidence="8" key="1">
    <citation type="submission" date="2014-11" db="EMBL/GenBank/DDBJ databases">
        <authorList>
            <person name="Hornung B.V."/>
        </authorList>
    </citation>
    <scope>NUCLEOTIDE SEQUENCE</scope>
    <source>
        <strain evidence="8">INE</strain>
    </source>
</reference>
<evidence type="ECO:0000256" key="4">
    <source>
        <dbReference type="ARBA" id="ARBA00023004"/>
    </source>
</evidence>
<dbReference type="EC" id="1.6.5.3" evidence="7"/>
<dbReference type="EMBL" id="LR746496">
    <property type="protein sequence ID" value="CAA7600722.1"/>
    <property type="molecule type" value="Genomic_DNA"/>
</dbReference>
<accession>A0A8S0WF70</accession>
<evidence type="ECO:0000313" key="9">
    <source>
        <dbReference type="Proteomes" id="UP001071230"/>
    </source>
</evidence>
<organism evidence="7">
    <name type="scientific">Acididesulfobacillus acetoxydans</name>
    <dbReference type="NCBI Taxonomy" id="1561005"/>
    <lineage>
        <taxon>Bacteria</taxon>
        <taxon>Bacillati</taxon>
        <taxon>Bacillota</taxon>
        <taxon>Clostridia</taxon>
        <taxon>Eubacteriales</taxon>
        <taxon>Peptococcaceae</taxon>
        <taxon>Acididesulfobacillus</taxon>
    </lineage>
</organism>
<protein>
    <submittedName>
        <fullName evidence="7">NADH:ubiquinone reductase (H+-translocating)</fullName>
        <ecNumber evidence="7">1.6.5.3</ecNumber>
    </submittedName>
    <submittedName>
        <fullName evidence="8">NADP-reducing hydrogenase subunit HndC</fullName>
    </submittedName>
</protein>
<name>A0A8S0WF70_9FIRM</name>
<dbReference type="Proteomes" id="UP000836597">
    <property type="component" value="Chromosome"/>
</dbReference>
<dbReference type="Pfam" id="PF01257">
    <property type="entry name" value="2Fe-2S_thioredx"/>
    <property type="match status" value="1"/>
</dbReference>
<dbReference type="FunFam" id="3.40.50.11540:FF:000001">
    <property type="entry name" value="NADH dehydrogenase [ubiquinone] flavoprotein 1, mitochondrial"/>
    <property type="match status" value="1"/>
</dbReference>
<dbReference type="Pfam" id="PF10531">
    <property type="entry name" value="SLBB"/>
    <property type="match status" value="1"/>
</dbReference>
<dbReference type="Pfam" id="PF01512">
    <property type="entry name" value="Complex1_51K"/>
    <property type="match status" value="1"/>
</dbReference>
<dbReference type="Proteomes" id="UP001071230">
    <property type="component" value="Unassembled WGS sequence"/>
</dbReference>
<feature type="domain" description="4Fe-4S ferredoxin-type" evidence="6">
    <location>
        <begin position="597"/>
        <end position="626"/>
    </location>
</feature>
<dbReference type="GO" id="GO:0046872">
    <property type="term" value="F:metal ion binding"/>
    <property type="evidence" value="ECO:0007669"/>
    <property type="project" value="UniProtKB-KW"/>
</dbReference>
<dbReference type="GO" id="GO:0016491">
    <property type="term" value="F:oxidoreductase activity"/>
    <property type="evidence" value="ECO:0007669"/>
    <property type="project" value="UniProtKB-KW"/>
</dbReference>
<dbReference type="GO" id="GO:0010181">
    <property type="term" value="F:FMN binding"/>
    <property type="evidence" value="ECO:0007669"/>
    <property type="project" value="InterPro"/>
</dbReference>
<evidence type="ECO:0000256" key="5">
    <source>
        <dbReference type="ARBA" id="ARBA00023014"/>
    </source>
</evidence>
<evidence type="ECO:0000256" key="3">
    <source>
        <dbReference type="ARBA" id="ARBA00022723"/>
    </source>
</evidence>
<dbReference type="PANTHER" id="PTHR43578:SF3">
    <property type="entry name" value="NADH-QUINONE OXIDOREDUCTASE SUBUNIT F"/>
    <property type="match status" value="1"/>
</dbReference>
<dbReference type="Gene3D" id="3.30.70.20">
    <property type="match status" value="1"/>
</dbReference>
<dbReference type="GO" id="GO:0008137">
    <property type="term" value="F:NADH dehydrogenase (ubiquinone) activity"/>
    <property type="evidence" value="ECO:0007669"/>
    <property type="project" value="InterPro"/>
</dbReference>
<keyword evidence="9" id="KW-1185">Reference proteome</keyword>
<dbReference type="InterPro" id="IPR037225">
    <property type="entry name" value="Nuo51_FMN-bd_sf"/>
</dbReference>
<dbReference type="SUPFAM" id="SSF142984">
    <property type="entry name" value="Nqo1 middle domain-like"/>
    <property type="match status" value="1"/>
</dbReference>
<keyword evidence="3" id="KW-0479">Metal-binding</keyword>
<keyword evidence="2" id="KW-0004">4Fe-4S</keyword>
<keyword evidence="7" id="KW-0560">Oxidoreductase</keyword>
<dbReference type="PANTHER" id="PTHR43578">
    <property type="entry name" value="NADH-QUINONE OXIDOREDUCTASE SUBUNIT F"/>
    <property type="match status" value="1"/>
</dbReference>
<dbReference type="NCBIfam" id="NF010120">
    <property type="entry name" value="PRK13596.1"/>
    <property type="match status" value="1"/>
</dbReference>
<dbReference type="CDD" id="cd02980">
    <property type="entry name" value="TRX_Fd_family"/>
    <property type="match status" value="1"/>
</dbReference>
<keyword evidence="4" id="KW-0408">Iron</keyword>
<dbReference type="InterPro" id="IPR011538">
    <property type="entry name" value="Nuo51_FMN-bd"/>
</dbReference>
<dbReference type="Pfam" id="PF12838">
    <property type="entry name" value="Fer4_7"/>
    <property type="match status" value="1"/>
</dbReference>
<dbReference type="EMBL" id="CDGJ01000017">
    <property type="protein sequence ID" value="CEJ06169.1"/>
    <property type="molecule type" value="Genomic_DNA"/>
</dbReference>
<dbReference type="Pfam" id="PF10589">
    <property type="entry name" value="NADH_4Fe-4S"/>
    <property type="match status" value="1"/>
</dbReference>
<dbReference type="Gene3D" id="1.20.1440.230">
    <property type="entry name" value="NADH-ubiquinone oxidoreductase 51kDa subunit, iron-sulphur binding domain"/>
    <property type="match status" value="1"/>
</dbReference>
<dbReference type="KEGG" id="aacx:DEACI_1375"/>
<dbReference type="SMART" id="SM00928">
    <property type="entry name" value="NADH_4Fe-4S"/>
    <property type="match status" value="1"/>
</dbReference>
<feature type="domain" description="4Fe-4S ferredoxin-type" evidence="6">
    <location>
        <begin position="627"/>
        <end position="654"/>
    </location>
</feature>
<comment type="similarity">
    <text evidence="1">Belongs to the complex I 51 kDa subunit family.</text>
</comment>
<sequence length="654" mass="70670">METMKTLLDPCCERCTHTPETPCRDYIRCLTAGPLCHDDPGCRAKRSGLLAELRPTQGSEEGQQILVCAGTGCASSGAHKVVSALEGELQRQGLDSEVKVVATGCHGFCEQGPTLIIEPAHTVYTLVKQGDVAEIVQKEFKEKQRVENLLYQDPLTGQSAATFANIRFFAQQTRVVLGNCGFINPERIEEYIAHDGYQGIAKALQEMSSDQVIEEVKASGLRGRGGAGFPTGLKWSFCRQSAGEKKYIICNADEGDPGAFMDRGVLEGDPHAVIEGMLIGAYAIGADEGYVYCRAEYPLAIKHMEIAIRQAEAAGLLGNNILDSGFNFHLSIRAGAGAFVCGEETALMASIEGKRGMPKVRPPFPAQSGLWGKPTNINNVETWANVPHILRRGAAWYAQYGTEKSKGTKIFALTGKVNNTGLVEVPMGMSLRKIIFDIGGGIQNGKKFKAVQIGGPSGGCLPDEMLDLPVDYDTLTRAGAMVGSGGLVVMDETTCMVDIARFFLNFSQSESCGKCTPCREGTKRMWEILDRITKGEGKEEDLDTLEHLAHVVKETSLCGLGQNAPNPVLSTLKYFRDEFEAHIRDKTCPAHVCAALLTYTIDAEKCKKCGLCARACPAACISGDKKTPYVIDTEKCIKCGTCLDTCKFGAVVRA</sequence>
<dbReference type="SUPFAM" id="SSF140490">
    <property type="entry name" value="Nqo1C-terminal domain-like"/>
    <property type="match status" value="1"/>
</dbReference>
<dbReference type="Gene3D" id="6.10.250.1450">
    <property type="match status" value="1"/>
</dbReference>
<evidence type="ECO:0000313" key="7">
    <source>
        <dbReference type="EMBL" id="CAA7600722.1"/>
    </source>
</evidence>
<dbReference type="InterPro" id="IPR036249">
    <property type="entry name" value="Thioredoxin-like_sf"/>
</dbReference>
<dbReference type="SUPFAM" id="SSF54862">
    <property type="entry name" value="4Fe-4S ferredoxins"/>
    <property type="match status" value="1"/>
</dbReference>
<dbReference type="FunFam" id="1.20.1440.230:FF:000002">
    <property type="entry name" value="NADH-quinone oxidoreductase subunit F"/>
    <property type="match status" value="1"/>
</dbReference>
<dbReference type="PROSITE" id="PS00198">
    <property type="entry name" value="4FE4S_FER_1"/>
    <property type="match status" value="1"/>
</dbReference>
<evidence type="ECO:0000256" key="1">
    <source>
        <dbReference type="ARBA" id="ARBA00007523"/>
    </source>
</evidence>
<proteinExistence type="inferred from homology"/>